<evidence type="ECO:0000313" key="1">
    <source>
        <dbReference type="EMBL" id="MCI38042.1"/>
    </source>
</evidence>
<dbReference type="Proteomes" id="UP000265520">
    <property type="component" value="Unassembled WGS sequence"/>
</dbReference>
<dbReference type="AlphaFoldDB" id="A0A392RP95"/>
<organism evidence="1 2">
    <name type="scientific">Trifolium medium</name>
    <dbReference type="NCBI Taxonomy" id="97028"/>
    <lineage>
        <taxon>Eukaryota</taxon>
        <taxon>Viridiplantae</taxon>
        <taxon>Streptophyta</taxon>
        <taxon>Embryophyta</taxon>
        <taxon>Tracheophyta</taxon>
        <taxon>Spermatophyta</taxon>
        <taxon>Magnoliopsida</taxon>
        <taxon>eudicotyledons</taxon>
        <taxon>Gunneridae</taxon>
        <taxon>Pentapetalae</taxon>
        <taxon>rosids</taxon>
        <taxon>fabids</taxon>
        <taxon>Fabales</taxon>
        <taxon>Fabaceae</taxon>
        <taxon>Papilionoideae</taxon>
        <taxon>50 kb inversion clade</taxon>
        <taxon>NPAAA clade</taxon>
        <taxon>Hologalegina</taxon>
        <taxon>IRL clade</taxon>
        <taxon>Trifolieae</taxon>
        <taxon>Trifolium</taxon>
    </lineage>
</organism>
<keyword evidence="2" id="KW-1185">Reference proteome</keyword>
<accession>A0A392RP95</accession>
<feature type="non-terminal residue" evidence="1">
    <location>
        <position position="109"/>
    </location>
</feature>
<dbReference type="Pfam" id="PF14223">
    <property type="entry name" value="Retrotran_gag_2"/>
    <property type="match status" value="1"/>
</dbReference>
<protein>
    <recommendedName>
        <fullName evidence="3">DUF4219 domain-containing protein</fullName>
    </recommendedName>
</protein>
<reference evidence="1 2" key="1">
    <citation type="journal article" date="2018" name="Front. Plant Sci.">
        <title>Red Clover (Trifolium pratense) and Zigzag Clover (T. medium) - A Picture of Genomic Similarities and Differences.</title>
        <authorList>
            <person name="Dluhosova J."/>
            <person name="Istvanek J."/>
            <person name="Nedelnik J."/>
            <person name="Repkova J."/>
        </authorList>
    </citation>
    <scope>NUCLEOTIDE SEQUENCE [LARGE SCALE GENOMIC DNA]</scope>
    <source>
        <strain evidence="2">cv. 10/8</strain>
        <tissue evidence="1">Leaf</tissue>
    </source>
</reference>
<evidence type="ECO:0008006" key="3">
    <source>
        <dbReference type="Google" id="ProtNLM"/>
    </source>
</evidence>
<evidence type="ECO:0000313" key="2">
    <source>
        <dbReference type="Proteomes" id="UP000265520"/>
    </source>
</evidence>
<sequence length="109" mass="12411">MAGRSNIAGNAIVFEALTNENYDYWSSLVRNYLIGQGLWSFVTSMPEIGPGTRRATENWNRMNRRALHIIQLACGPENIHRIINLQSAREAWNELSANYSSDLIIDIEE</sequence>
<proteinExistence type="predicted"/>
<comment type="caution">
    <text evidence="1">The sequence shown here is derived from an EMBL/GenBank/DDBJ whole genome shotgun (WGS) entry which is preliminary data.</text>
</comment>
<name>A0A392RP95_9FABA</name>
<dbReference type="EMBL" id="LXQA010251282">
    <property type="protein sequence ID" value="MCI38042.1"/>
    <property type="molecule type" value="Genomic_DNA"/>
</dbReference>